<evidence type="ECO:0000313" key="2">
    <source>
        <dbReference type="Proteomes" id="UP000254797"/>
    </source>
</evidence>
<reference evidence="1 2" key="1">
    <citation type="submission" date="2018-06" db="EMBL/GenBank/DDBJ databases">
        <authorList>
            <consortium name="Pathogen Informatics"/>
            <person name="Doyle S."/>
        </authorList>
    </citation>
    <scope>NUCLEOTIDE SEQUENCE [LARGE SCALE GENOMIC DNA]</scope>
    <source>
        <strain evidence="1 2">NCTC4670</strain>
    </source>
</reference>
<protein>
    <submittedName>
        <fullName evidence="1">Phage protein</fullName>
    </submittedName>
</protein>
<proteinExistence type="predicted"/>
<sequence length="152" mass="17695">MPFFLPRRLVDFEYLGGSSDSTDVEYDGLASQYHKDIDFAFYFVNFGTTKSEFLELTRREKAFIRKAWEDKQVRESELMRNAVLNAVSNAMRKKSAKFVDLWKRQQQPANMKIVEAHLEIINKNIADEGKSWVDLVYQANNMTKPSEEVDNG</sequence>
<dbReference type="Proteomes" id="UP000254797">
    <property type="component" value="Unassembled WGS sequence"/>
</dbReference>
<name>A0A380JS85_STRDY</name>
<dbReference type="AlphaFoldDB" id="A0A380JS85"/>
<organism evidence="1 2">
    <name type="scientific">Streptococcus dysgalactiae subsp. dysgalactiae</name>
    <dbReference type="NCBI Taxonomy" id="99822"/>
    <lineage>
        <taxon>Bacteria</taxon>
        <taxon>Bacillati</taxon>
        <taxon>Bacillota</taxon>
        <taxon>Bacilli</taxon>
        <taxon>Lactobacillales</taxon>
        <taxon>Streptococcaceae</taxon>
        <taxon>Streptococcus</taxon>
    </lineage>
</organism>
<evidence type="ECO:0000313" key="1">
    <source>
        <dbReference type="EMBL" id="SUN47796.1"/>
    </source>
</evidence>
<accession>A0A380JS85</accession>
<gene>
    <name evidence="1" type="ORF">NCTC4670_00385</name>
</gene>
<dbReference type="EMBL" id="UHFG01000004">
    <property type="protein sequence ID" value="SUN47796.1"/>
    <property type="molecule type" value="Genomic_DNA"/>
</dbReference>
<dbReference type="RefSeq" id="WP_115245736.1">
    <property type="nucleotide sequence ID" value="NZ_UHFG01000004.1"/>
</dbReference>